<dbReference type="Proteomes" id="UP000051124">
    <property type="component" value="Unassembled WGS sequence"/>
</dbReference>
<reference evidence="12 13" key="1">
    <citation type="journal article" date="2015" name="Microbiome">
        <title>Genomic resolution of linkages in carbon, nitrogen, and sulfur cycling among widespread estuary sediment bacteria.</title>
        <authorList>
            <person name="Baker B.J."/>
            <person name="Lazar C.S."/>
            <person name="Teske A.P."/>
            <person name="Dick G.J."/>
        </authorList>
    </citation>
    <scope>NUCLEOTIDE SEQUENCE [LARGE SCALE GENOMIC DNA]</scope>
    <source>
        <strain evidence="12">DG_26</strain>
    </source>
</reference>
<keyword evidence="4 10" id="KW-0808">Transferase</keyword>
<evidence type="ECO:0000313" key="13">
    <source>
        <dbReference type="Proteomes" id="UP000051124"/>
    </source>
</evidence>
<dbReference type="NCBIfam" id="TIGR00125">
    <property type="entry name" value="cyt_tran_rel"/>
    <property type="match status" value="1"/>
</dbReference>
<evidence type="ECO:0000256" key="1">
    <source>
        <dbReference type="ARBA" id="ARBA00002324"/>
    </source>
</evidence>
<keyword evidence="8 10" id="KW-0520">NAD</keyword>
<keyword evidence="3 10" id="KW-0662">Pyridine nucleotide biosynthesis</keyword>
<keyword evidence="5 10" id="KW-0548">Nucleotidyltransferase</keyword>
<comment type="function">
    <text evidence="1 10">Catalyzes the reversible adenylation of nicotinate mononucleotide (NaMN) to nicotinic acid adenine dinucleotide (NaAD).</text>
</comment>
<evidence type="ECO:0000256" key="3">
    <source>
        <dbReference type="ARBA" id="ARBA00022642"/>
    </source>
</evidence>
<dbReference type="PATRIC" id="fig|1703771.3.peg.1121"/>
<gene>
    <name evidence="10" type="primary">nadD</name>
    <name evidence="12" type="ORF">AMJ40_03775</name>
</gene>
<dbReference type="NCBIfam" id="NF000840">
    <property type="entry name" value="PRK00071.1-3"/>
    <property type="match status" value="1"/>
</dbReference>
<name>A0A0S7WIS0_UNCT6</name>
<dbReference type="InterPro" id="IPR004821">
    <property type="entry name" value="Cyt_trans-like"/>
</dbReference>
<dbReference type="EC" id="2.7.7.18" evidence="10"/>
<comment type="similarity">
    <text evidence="10">Belongs to the NadD family.</text>
</comment>
<dbReference type="InterPro" id="IPR005248">
    <property type="entry name" value="NadD/NMNAT"/>
</dbReference>
<organism evidence="12 13">
    <name type="scientific">candidate division TA06 bacterium DG_26</name>
    <dbReference type="NCBI Taxonomy" id="1703771"/>
    <lineage>
        <taxon>Bacteria</taxon>
        <taxon>Bacteria division TA06</taxon>
    </lineage>
</organism>
<dbReference type="UniPathway" id="UPA00253">
    <property type="reaction ID" value="UER00332"/>
</dbReference>
<evidence type="ECO:0000256" key="8">
    <source>
        <dbReference type="ARBA" id="ARBA00023027"/>
    </source>
</evidence>
<dbReference type="Gene3D" id="3.40.50.620">
    <property type="entry name" value="HUPs"/>
    <property type="match status" value="1"/>
</dbReference>
<comment type="pathway">
    <text evidence="2 10">Cofactor biosynthesis; NAD(+) biosynthesis; deamido-NAD(+) from nicotinate D-ribonucleotide: step 1/1.</text>
</comment>
<keyword evidence="6 10" id="KW-0547">Nucleotide-binding</keyword>
<evidence type="ECO:0000256" key="9">
    <source>
        <dbReference type="ARBA" id="ARBA00048721"/>
    </source>
</evidence>
<dbReference type="EMBL" id="LIZT01000031">
    <property type="protein sequence ID" value="KPJ50072.1"/>
    <property type="molecule type" value="Genomic_DNA"/>
</dbReference>
<evidence type="ECO:0000256" key="10">
    <source>
        <dbReference type="HAMAP-Rule" id="MF_00244"/>
    </source>
</evidence>
<protein>
    <recommendedName>
        <fullName evidence="10">Probable nicotinate-nucleotide adenylyltransferase</fullName>
        <ecNumber evidence="10">2.7.7.18</ecNumber>
    </recommendedName>
    <alternativeName>
        <fullName evidence="10">Deamido-NAD(+) diphosphorylase</fullName>
    </alternativeName>
    <alternativeName>
        <fullName evidence="10">Deamido-NAD(+) pyrophosphorylase</fullName>
    </alternativeName>
    <alternativeName>
        <fullName evidence="10">Nicotinate mononucleotide adenylyltransferase</fullName>
        <shortName evidence="10">NaMN adenylyltransferase</shortName>
    </alternativeName>
</protein>
<evidence type="ECO:0000259" key="11">
    <source>
        <dbReference type="Pfam" id="PF01467"/>
    </source>
</evidence>
<sequence length="191" mass="21805">MTALGLFGGSFDPPHLGHLIVTQEVLSTLNLDRVLFIPAHIPPHKETVAGPQERYEMTSLAIAGNPNFEISDIELKRKDKSYTVETLGQLHTLFRAAQFYLIMGADEFSEIETWKDPEGVLSLSTVVVMMRPGYELGRIERTYRNRFLPVRVPQIEISSTDIRMRVRGGKSITYLVPPRVEAYIEEKRLYR</sequence>
<accession>A0A0S7WIS0</accession>
<proteinExistence type="inferred from homology"/>
<dbReference type="GO" id="GO:0004515">
    <property type="term" value="F:nicotinate-nucleotide adenylyltransferase activity"/>
    <property type="evidence" value="ECO:0007669"/>
    <property type="project" value="UniProtKB-UniRule"/>
</dbReference>
<dbReference type="InterPro" id="IPR014729">
    <property type="entry name" value="Rossmann-like_a/b/a_fold"/>
</dbReference>
<evidence type="ECO:0000256" key="5">
    <source>
        <dbReference type="ARBA" id="ARBA00022695"/>
    </source>
</evidence>
<dbReference type="Pfam" id="PF01467">
    <property type="entry name" value="CTP_transf_like"/>
    <property type="match status" value="1"/>
</dbReference>
<dbReference type="GO" id="GO:0009435">
    <property type="term" value="P:NAD+ biosynthetic process"/>
    <property type="evidence" value="ECO:0007669"/>
    <property type="project" value="UniProtKB-UniRule"/>
</dbReference>
<dbReference type="SUPFAM" id="SSF52374">
    <property type="entry name" value="Nucleotidylyl transferase"/>
    <property type="match status" value="1"/>
</dbReference>
<evidence type="ECO:0000256" key="6">
    <source>
        <dbReference type="ARBA" id="ARBA00022741"/>
    </source>
</evidence>
<feature type="domain" description="Cytidyltransferase-like" evidence="11">
    <location>
        <begin position="6"/>
        <end position="165"/>
    </location>
</feature>
<dbReference type="PANTHER" id="PTHR39321">
    <property type="entry name" value="NICOTINATE-NUCLEOTIDE ADENYLYLTRANSFERASE-RELATED"/>
    <property type="match status" value="1"/>
</dbReference>
<keyword evidence="7 10" id="KW-0067">ATP-binding</keyword>
<dbReference type="CDD" id="cd02165">
    <property type="entry name" value="NMNAT"/>
    <property type="match status" value="1"/>
</dbReference>
<comment type="caution">
    <text evidence="12">The sequence shown here is derived from an EMBL/GenBank/DDBJ whole genome shotgun (WGS) entry which is preliminary data.</text>
</comment>
<dbReference type="PANTHER" id="PTHR39321:SF3">
    <property type="entry name" value="PHOSPHOPANTETHEINE ADENYLYLTRANSFERASE"/>
    <property type="match status" value="1"/>
</dbReference>
<evidence type="ECO:0000256" key="7">
    <source>
        <dbReference type="ARBA" id="ARBA00022840"/>
    </source>
</evidence>
<evidence type="ECO:0000256" key="4">
    <source>
        <dbReference type="ARBA" id="ARBA00022679"/>
    </source>
</evidence>
<evidence type="ECO:0000313" key="12">
    <source>
        <dbReference type="EMBL" id="KPJ50072.1"/>
    </source>
</evidence>
<evidence type="ECO:0000256" key="2">
    <source>
        <dbReference type="ARBA" id="ARBA00005019"/>
    </source>
</evidence>
<dbReference type="NCBIfam" id="TIGR00482">
    <property type="entry name" value="nicotinate (nicotinamide) nucleotide adenylyltransferase"/>
    <property type="match status" value="1"/>
</dbReference>
<comment type="catalytic activity">
    <reaction evidence="9 10">
        <text>nicotinate beta-D-ribonucleotide + ATP + H(+) = deamido-NAD(+) + diphosphate</text>
        <dbReference type="Rhea" id="RHEA:22860"/>
        <dbReference type="ChEBI" id="CHEBI:15378"/>
        <dbReference type="ChEBI" id="CHEBI:30616"/>
        <dbReference type="ChEBI" id="CHEBI:33019"/>
        <dbReference type="ChEBI" id="CHEBI:57502"/>
        <dbReference type="ChEBI" id="CHEBI:58437"/>
        <dbReference type="EC" id="2.7.7.18"/>
    </reaction>
</comment>
<dbReference type="HAMAP" id="MF_00244">
    <property type="entry name" value="NaMN_adenylyltr"/>
    <property type="match status" value="1"/>
</dbReference>
<dbReference type="AlphaFoldDB" id="A0A0S7WIS0"/>
<dbReference type="GO" id="GO:0005524">
    <property type="term" value="F:ATP binding"/>
    <property type="evidence" value="ECO:0007669"/>
    <property type="project" value="UniProtKB-KW"/>
</dbReference>